<comment type="caution">
    <text evidence="1">The sequence shown here is derived from an EMBL/GenBank/DDBJ whole genome shotgun (WGS) entry which is preliminary data.</text>
</comment>
<dbReference type="EMBL" id="JBEPNJ010000003">
    <property type="protein sequence ID" value="MET3771568.1"/>
    <property type="molecule type" value="Genomic_DNA"/>
</dbReference>
<keyword evidence="2" id="KW-1185">Reference proteome</keyword>
<protein>
    <submittedName>
        <fullName evidence="1">RND superfamily putative drug exporter</fullName>
    </submittedName>
</protein>
<sequence>MKHKTVSRERVPFWLRWLVPVILVLTWLALAGVGGPTFGRLEEVSSNDQASFLPASAEATAAQDWQAKFRDSDEVPGVIVIESDEPFTPAQLGEVAALRTDLEELKLGSAVIGPIPSEDGKAVQFIAPISESEVEVQEAVKELRDLVAEAAPEGMRTFVTGPAGLAADLVAAFAGIDGILLLVALAAVFVILLVVYRSLLLPFMVLLTSVFALCAAILLVFGMAQAGWIQLNGQSQGILSILVIGAATDYALLYVARFREALTHTTNRTAAALTAWRTSFEPILASGATVIIALLCLLFSDLNSNKALGPVAAAGIICSLFAALTLLPALMALLGRTAFWPFRPKLAPADEREPELVTGLEGQKGLWRATGELVRRRPRTIWIASVLLLVAASAGVLQLKANGVPQTDVILTASNAVDGQDALARHFDAGSGSPAVVVADEGKAQEVLDAVKAADGVGEAYLLAEGSVPITGAPGTPSEPDVREGKVLINATLNSAADSLEAEEAVKALRVDVKAVDPGALVGGVTATALDTNTTAQRDLVIIIPVVLVVILFILMLLLRSVLAPVLLVLSVVLSYAAAMGVSALVFNNILGFPGADATVPLFGFVFLVALGVDYNIFLMSRVREESLKHGTRPGILRGLGVTGGVITSAGVVLAATFAALGVIPIMFLVQLAFIVAFGVLLDTVLVRSLLVPALAYDIGPKIWWPGKLSRPEAEERPDRDEALLAKTPAG</sequence>
<name>A0ACC6TD20_9MICC</name>
<gene>
    <name evidence="1" type="ORF">ABIC98_001203</name>
</gene>
<reference evidence="1" key="1">
    <citation type="submission" date="2024-06" db="EMBL/GenBank/DDBJ databases">
        <title>Genomic Encyclopedia of Type Strains, Phase IV (KMG-IV): sequencing the most valuable type-strain genomes for metagenomic binning, comparative biology and taxonomic classification.</title>
        <authorList>
            <person name="Goeker M."/>
        </authorList>
    </citation>
    <scope>NUCLEOTIDE SEQUENCE</scope>
    <source>
        <strain evidence="1">SJCon</strain>
    </source>
</reference>
<evidence type="ECO:0000313" key="1">
    <source>
        <dbReference type="EMBL" id="MET3771568.1"/>
    </source>
</evidence>
<dbReference type="Proteomes" id="UP001549207">
    <property type="component" value="Unassembled WGS sequence"/>
</dbReference>
<evidence type="ECO:0000313" key="2">
    <source>
        <dbReference type="Proteomes" id="UP001549207"/>
    </source>
</evidence>
<proteinExistence type="predicted"/>
<organism evidence="1 2">
    <name type="scientific">Arthrobacter nitrophenolicus</name>
    <dbReference type="NCBI Taxonomy" id="683150"/>
    <lineage>
        <taxon>Bacteria</taxon>
        <taxon>Bacillati</taxon>
        <taxon>Actinomycetota</taxon>
        <taxon>Actinomycetes</taxon>
        <taxon>Micrococcales</taxon>
        <taxon>Micrococcaceae</taxon>
        <taxon>Arthrobacter</taxon>
    </lineage>
</organism>
<accession>A0ACC6TD20</accession>